<sequence length="105" mass="11419">YSQGGARTRGGELLKMPHIQAAIRKECERVLASSAPMAISVLVELAVSSSSDSVRYQAASSLLDRAGFKNPVQVEIKEHRTMEEVDAELNMLLGITPPEKDKATH</sequence>
<accession>X1ATV0</accession>
<comment type="caution">
    <text evidence="1">The sequence shown here is derived from an EMBL/GenBank/DDBJ whole genome shotgun (WGS) entry which is preliminary data.</text>
</comment>
<proteinExistence type="predicted"/>
<gene>
    <name evidence="1" type="ORF">S01H4_34980</name>
</gene>
<name>X1ATV0_9ZZZZ</name>
<organism evidence="1">
    <name type="scientific">marine sediment metagenome</name>
    <dbReference type="NCBI Taxonomy" id="412755"/>
    <lineage>
        <taxon>unclassified sequences</taxon>
        <taxon>metagenomes</taxon>
        <taxon>ecological metagenomes</taxon>
    </lineage>
</organism>
<protein>
    <submittedName>
        <fullName evidence="1">Uncharacterized protein</fullName>
    </submittedName>
</protein>
<evidence type="ECO:0000313" key="1">
    <source>
        <dbReference type="EMBL" id="GAG75708.1"/>
    </source>
</evidence>
<feature type="non-terminal residue" evidence="1">
    <location>
        <position position="1"/>
    </location>
</feature>
<dbReference type="AlphaFoldDB" id="X1ATV0"/>
<reference evidence="1" key="1">
    <citation type="journal article" date="2014" name="Front. Microbiol.">
        <title>High frequency of phylogenetically diverse reductive dehalogenase-homologous genes in deep subseafloor sedimentary metagenomes.</title>
        <authorList>
            <person name="Kawai M."/>
            <person name="Futagami T."/>
            <person name="Toyoda A."/>
            <person name="Takaki Y."/>
            <person name="Nishi S."/>
            <person name="Hori S."/>
            <person name="Arai W."/>
            <person name="Tsubouchi T."/>
            <person name="Morono Y."/>
            <person name="Uchiyama I."/>
            <person name="Ito T."/>
            <person name="Fujiyama A."/>
            <person name="Inagaki F."/>
            <person name="Takami H."/>
        </authorList>
    </citation>
    <scope>NUCLEOTIDE SEQUENCE</scope>
    <source>
        <strain evidence="1">Expedition CK06-06</strain>
    </source>
</reference>
<dbReference type="EMBL" id="BART01018545">
    <property type="protein sequence ID" value="GAG75708.1"/>
    <property type="molecule type" value="Genomic_DNA"/>
</dbReference>